<feature type="compositionally biased region" description="Acidic residues" evidence="9">
    <location>
        <begin position="40"/>
        <end position="62"/>
    </location>
</feature>
<keyword evidence="7 8" id="KW-1015">Disulfide bond</keyword>
<reference evidence="11" key="1">
    <citation type="submission" date="2022-03" db="EMBL/GenBank/DDBJ databases">
        <authorList>
            <person name="Tunstrom K."/>
        </authorList>
    </citation>
    <scope>NUCLEOTIDE SEQUENCE</scope>
</reference>
<dbReference type="PRINTS" id="PR00261">
    <property type="entry name" value="LDLRECEPTOR"/>
</dbReference>
<dbReference type="Proteomes" id="UP001153954">
    <property type="component" value="Unassembled WGS sequence"/>
</dbReference>
<dbReference type="PROSITE" id="PS01209">
    <property type="entry name" value="LDLRA_1"/>
    <property type="match status" value="2"/>
</dbReference>
<sequence>MNEFLEVDSADSGIGGHLQRLKRQAYDFFSFSPRTIRSADDEENVTEDDEDKLDRNDEENDLDGSGQPDRVETSDLKEKTLRVTFVVMEPYQSQYSNRDSAQFQNFSKSLAEAVNLVFRDLPGTHRASLVRIQSRPTDEFSCKVTLDIVTTGTEDTERIAQILRDYIKNKRSLGNAAVNDEDFTSAVIDPGFSSPSDACSDSEIKCDDGRCLPAAVRCDGNNDCPDASDEAYCPIEENFDNNDDQSQVDDSRDRNGDQDIDNQIYDQNNEDDSFIKPSFTSTTYKPLAEPGDTERNSNQPSESPYGQNSDVLISIGETAETATDNPDQDQQQETICPAGELRCDETRCISSSGRCNGVLDCDDGTDEQGCPGK</sequence>
<comment type="caution">
    <text evidence="11">The sequence shown here is derived from an EMBL/GenBank/DDBJ whole genome shotgun (WGS) entry which is preliminary data.</text>
</comment>
<dbReference type="CDD" id="cd00112">
    <property type="entry name" value="LDLa"/>
    <property type="match status" value="2"/>
</dbReference>
<dbReference type="InterPro" id="IPR050685">
    <property type="entry name" value="LDLR"/>
</dbReference>
<feature type="region of interest" description="Disordered" evidence="9">
    <location>
        <begin position="236"/>
        <end position="309"/>
    </location>
</feature>
<keyword evidence="3" id="KW-0812">Transmembrane</keyword>
<keyword evidence="5" id="KW-1133">Transmembrane helix</keyword>
<dbReference type="SUPFAM" id="SSF57424">
    <property type="entry name" value="LDL receptor-like module"/>
    <property type="match status" value="2"/>
</dbReference>
<feature type="disulfide bond" evidence="8">
    <location>
        <begin position="218"/>
        <end position="233"/>
    </location>
</feature>
<evidence type="ECO:0000256" key="1">
    <source>
        <dbReference type="ARBA" id="ARBA00004167"/>
    </source>
</evidence>
<feature type="domain" description="SEA" evidence="10">
    <location>
        <begin position="77"/>
        <end position="190"/>
    </location>
</feature>
<dbReference type="GO" id="GO:0016192">
    <property type="term" value="P:vesicle-mediated transport"/>
    <property type="evidence" value="ECO:0007669"/>
    <property type="project" value="UniProtKB-ARBA"/>
</dbReference>
<dbReference type="PROSITE" id="PS50068">
    <property type="entry name" value="LDLRA_2"/>
    <property type="match status" value="2"/>
</dbReference>
<dbReference type="PANTHER" id="PTHR24270:SF62">
    <property type="entry name" value="LOW-DENSITY LIPOPROTEIN RECEPTOR-RELATED PROTEIN 2"/>
    <property type="match status" value="1"/>
</dbReference>
<dbReference type="InterPro" id="IPR023415">
    <property type="entry name" value="LDLR_class-A_CS"/>
</dbReference>
<feature type="disulfide bond" evidence="8">
    <location>
        <begin position="206"/>
        <end position="224"/>
    </location>
</feature>
<keyword evidence="12" id="KW-1185">Reference proteome</keyword>
<name>A0AAU9UW45_EUPED</name>
<keyword evidence="6" id="KW-0472">Membrane</keyword>
<dbReference type="GO" id="GO:0012505">
    <property type="term" value="C:endomembrane system"/>
    <property type="evidence" value="ECO:0007669"/>
    <property type="project" value="UniProtKB-SubCell"/>
</dbReference>
<dbReference type="AlphaFoldDB" id="A0AAU9UW45"/>
<evidence type="ECO:0000256" key="9">
    <source>
        <dbReference type="SAM" id="MobiDB-lite"/>
    </source>
</evidence>
<evidence type="ECO:0000313" key="11">
    <source>
        <dbReference type="EMBL" id="CAH2103373.1"/>
    </source>
</evidence>
<evidence type="ECO:0000256" key="3">
    <source>
        <dbReference type="ARBA" id="ARBA00022692"/>
    </source>
</evidence>
<evidence type="ECO:0000259" key="10">
    <source>
        <dbReference type="PROSITE" id="PS50024"/>
    </source>
</evidence>
<evidence type="ECO:0000256" key="2">
    <source>
        <dbReference type="ARBA" id="ARBA00004308"/>
    </source>
</evidence>
<organism evidence="11 12">
    <name type="scientific">Euphydryas editha</name>
    <name type="common">Edith's checkerspot</name>
    <dbReference type="NCBI Taxonomy" id="104508"/>
    <lineage>
        <taxon>Eukaryota</taxon>
        <taxon>Metazoa</taxon>
        <taxon>Ecdysozoa</taxon>
        <taxon>Arthropoda</taxon>
        <taxon>Hexapoda</taxon>
        <taxon>Insecta</taxon>
        <taxon>Pterygota</taxon>
        <taxon>Neoptera</taxon>
        <taxon>Endopterygota</taxon>
        <taxon>Lepidoptera</taxon>
        <taxon>Glossata</taxon>
        <taxon>Ditrysia</taxon>
        <taxon>Papilionoidea</taxon>
        <taxon>Nymphalidae</taxon>
        <taxon>Nymphalinae</taxon>
        <taxon>Euphydryas</taxon>
    </lineage>
</organism>
<keyword evidence="4" id="KW-0677">Repeat</keyword>
<evidence type="ECO:0000256" key="8">
    <source>
        <dbReference type="PROSITE-ProRule" id="PRU00124"/>
    </source>
</evidence>
<feature type="disulfide bond" evidence="8">
    <location>
        <begin position="199"/>
        <end position="211"/>
    </location>
</feature>
<feature type="disulfide bond" evidence="8">
    <location>
        <begin position="343"/>
        <end position="361"/>
    </location>
</feature>
<evidence type="ECO:0000256" key="7">
    <source>
        <dbReference type="ARBA" id="ARBA00023157"/>
    </source>
</evidence>
<feature type="compositionally biased region" description="Acidic residues" evidence="9">
    <location>
        <begin position="237"/>
        <end position="247"/>
    </location>
</feature>
<gene>
    <name evidence="11" type="ORF">EEDITHA_LOCUS17897</name>
</gene>
<dbReference type="PROSITE" id="PS50024">
    <property type="entry name" value="SEA"/>
    <property type="match status" value="1"/>
</dbReference>
<dbReference type="EMBL" id="CAKOGL010000026">
    <property type="protein sequence ID" value="CAH2103373.1"/>
    <property type="molecule type" value="Genomic_DNA"/>
</dbReference>
<dbReference type="InterPro" id="IPR002172">
    <property type="entry name" value="LDrepeatLR_classA_rpt"/>
</dbReference>
<feature type="compositionally biased region" description="Polar residues" evidence="9">
    <location>
        <begin position="296"/>
        <end position="309"/>
    </location>
</feature>
<dbReference type="Gene3D" id="4.10.400.10">
    <property type="entry name" value="Low-density Lipoprotein Receptor"/>
    <property type="match status" value="2"/>
</dbReference>
<evidence type="ECO:0000256" key="4">
    <source>
        <dbReference type="ARBA" id="ARBA00022737"/>
    </source>
</evidence>
<proteinExistence type="predicted"/>
<dbReference type="Pfam" id="PF01390">
    <property type="entry name" value="SEA"/>
    <property type="match status" value="1"/>
</dbReference>
<feature type="region of interest" description="Disordered" evidence="9">
    <location>
        <begin position="38"/>
        <end position="73"/>
    </location>
</feature>
<dbReference type="PANTHER" id="PTHR24270">
    <property type="entry name" value="LOW-DENSITY LIPOPROTEIN RECEPTOR-RELATED"/>
    <property type="match status" value="1"/>
</dbReference>
<dbReference type="Pfam" id="PF00057">
    <property type="entry name" value="Ldl_recept_a"/>
    <property type="match status" value="2"/>
</dbReference>
<feature type="disulfide bond" evidence="8">
    <location>
        <begin position="355"/>
        <end position="370"/>
    </location>
</feature>
<dbReference type="SMART" id="SM00192">
    <property type="entry name" value="LDLa"/>
    <property type="match status" value="2"/>
</dbReference>
<feature type="disulfide bond" evidence="8">
    <location>
        <begin position="336"/>
        <end position="348"/>
    </location>
</feature>
<evidence type="ECO:0000313" key="12">
    <source>
        <dbReference type="Proteomes" id="UP001153954"/>
    </source>
</evidence>
<dbReference type="InterPro" id="IPR036055">
    <property type="entry name" value="LDL_receptor-like_sf"/>
</dbReference>
<evidence type="ECO:0000256" key="5">
    <source>
        <dbReference type="ARBA" id="ARBA00022989"/>
    </source>
</evidence>
<dbReference type="InterPro" id="IPR000082">
    <property type="entry name" value="SEA_dom"/>
</dbReference>
<accession>A0AAU9UW45</accession>
<evidence type="ECO:0000256" key="6">
    <source>
        <dbReference type="ARBA" id="ARBA00023136"/>
    </source>
</evidence>
<dbReference type="GO" id="GO:0005886">
    <property type="term" value="C:plasma membrane"/>
    <property type="evidence" value="ECO:0007669"/>
    <property type="project" value="TreeGrafter"/>
</dbReference>
<protein>
    <recommendedName>
        <fullName evidence="10">SEA domain-containing protein</fullName>
    </recommendedName>
</protein>
<comment type="subcellular location">
    <subcellularLocation>
        <location evidence="2">Endomembrane system</location>
    </subcellularLocation>
    <subcellularLocation>
        <location evidence="1">Membrane</location>
        <topology evidence="1">Single-pass membrane protein</topology>
    </subcellularLocation>
</comment>